<comment type="caution">
    <text evidence="15">The sequence shown here is derived from an EMBL/GenBank/DDBJ whole genome shotgun (WGS) entry which is preliminary data.</text>
</comment>
<keyword evidence="9 11" id="KW-0443">Lipid metabolism</keyword>
<dbReference type="EMBL" id="JAPFFL010000007">
    <property type="protein sequence ID" value="KAJ6715250.1"/>
    <property type="molecule type" value="Genomic_DNA"/>
</dbReference>
<dbReference type="GO" id="GO:0009507">
    <property type="term" value="C:chloroplast"/>
    <property type="evidence" value="ECO:0007669"/>
    <property type="project" value="UniProtKB-SubCell"/>
</dbReference>
<accession>A0A9Q0TPA9</accession>
<protein>
    <recommendedName>
        <fullName evidence="11">Acyl-[acyl-carrier-protein] hydrolase</fullName>
        <ecNumber evidence="11">3.1.2.-</ecNumber>
    </recommendedName>
</protein>
<keyword evidence="10 11" id="KW-0275">Fatty acid biosynthesis</keyword>
<dbReference type="Pfam" id="PF20791">
    <property type="entry name" value="Acyl-ACP_TE_C"/>
    <property type="match status" value="1"/>
</dbReference>
<dbReference type="CDD" id="cd00586">
    <property type="entry name" value="4HBT"/>
    <property type="match status" value="1"/>
</dbReference>
<dbReference type="PANTHER" id="PTHR31727">
    <property type="entry name" value="OLEOYL-ACYL CARRIER PROTEIN THIOESTERASE 1, CHLOROPLASTIC"/>
    <property type="match status" value="1"/>
</dbReference>
<name>A0A9Q0TPA9_SALVM</name>
<evidence type="ECO:0000256" key="5">
    <source>
        <dbReference type="ARBA" id="ARBA00022640"/>
    </source>
</evidence>
<dbReference type="Pfam" id="PF01643">
    <property type="entry name" value="Acyl-ACP_TE"/>
    <property type="match status" value="1"/>
</dbReference>
<evidence type="ECO:0000256" key="12">
    <source>
        <dbReference type="SAM" id="MobiDB-lite"/>
    </source>
</evidence>
<evidence type="ECO:0000256" key="11">
    <source>
        <dbReference type="RuleBase" id="RU363096"/>
    </source>
</evidence>
<dbReference type="PANTHER" id="PTHR31727:SF11">
    <property type="entry name" value="ACYL-[ACYL-CARRIER-PROTEIN] HYDROLASE"/>
    <property type="match status" value="1"/>
</dbReference>
<evidence type="ECO:0000256" key="8">
    <source>
        <dbReference type="ARBA" id="ARBA00022946"/>
    </source>
</evidence>
<dbReference type="InterPro" id="IPR002864">
    <property type="entry name" value="Acyl-ACP_thioesterase_NHD"/>
</dbReference>
<feature type="domain" description="Acyl-ACP thioesterase N-terminal hotdog" evidence="13">
    <location>
        <begin position="119"/>
        <end position="254"/>
    </location>
</feature>
<dbReference type="GO" id="GO:0000036">
    <property type="term" value="F:acyl carrier activity"/>
    <property type="evidence" value="ECO:0007669"/>
    <property type="project" value="TreeGrafter"/>
</dbReference>
<evidence type="ECO:0000256" key="7">
    <source>
        <dbReference type="ARBA" id="ARBA00022832"/>
    </source>
</evidence>
<evidence type="ECO:0000256" key="3">
    <source>
        <dbReference type="ARBA" id="ARBA00022516"/>
    </source>
</evidence>
<evidence type="ECO:0000256" key="1">
    <source>
        <dbReference type="ARBA" id="ARBA00004229"/>
    </source>
</evidence>
<keyword evidence="8" id="KW-0809">Transit peptide</keyword>
<dbReference type="OrthoDB" id="840450at2759"/>
<comment type="function">
    <text evidence="11">Plays an essential role in chain termination during de novo fatty acid synthesis.</text>
</comment>
<dbReference type="SUPFAM" id="SSF54637">
    <property type="entry name" value="Thioesterase/thiol ester dehydrase-isomerase"/>
    <property type="match status" value="2"/>
</dbReference>
<feature type="region of interest" description="Disordered" evidence="12">
    <location>
        <begin position="1"/>
        <end position="29"/>
    </location>
</feature>
<comment type="similarity">
    <text evidence="2 11">Belongs to the acyl-ACP thioesterase family.</text>
</comment>
<keyword evidence="7 11" id="KW-0276">Fatty acid metabolism</keyword>
<dbReference type="Gene3D" id="3.10.129.10">
    <property type="entry name" value="Hotdog Thioesterase"/>
    <property type="match status" value="1"/>
</dbReference>
<evidence type="ECO:0000259" key="14">
    <source>
        <dbReference type="Pfam" id="PF20791"/>
    </source>
</evidence>
<dbReference type="InterPro" id="IPR045023">
    <property type="entry name" value="FATA/B"/>
</dbReference>
<keyword evidence="6 11" id="KW-0378">Hydrolase</keyword>
<evidence type="ECO:0000256" key="2">
    <source>
        <dbReference type="ARBA" id="ARBA00006500"/>
    </source>
</evidence>
<keyword evidence="3 11" id="KW-0444">Lipid biosynthesis</keyword>
<dbReference type="Proteomes" id="UP001151529">
    <property type="component" value="Chromosome 1"/>
</dbReference>
<evidence type="ECO:0000256" key="9">
    <source>
        <dbReference type="ARBA" id="ARBA00023098"/>
    </source>
</evidence>
<dbReference type="GO" id="GO:0016297">
    <property type="term" value="F:fatty acyl-[ACP] hydrolase activity"/>
    <property type="evidence" value="ECO:0007669"/>
    <property type="project" value="InterPro"/>
</dbReference>
<proteinExistence type="inferred from homology"/>
<evidence type="ECO:0000313" key="16">
    <source>
        <dbReference type="Proteomes" id="UP001151529"/>
    </source>
</evidence>
<feature type="compositionally biased region" description="Polar residues" evidence="12">
    <location>
        <begin position="1"/>
        <end position="24"/>
    </location>
</feature>
<feature type="domain" description="Acyl-ACP thioesterase-like C-terminal" evidence="14">
    <location>
        <begin position="286"/>
        <end position="385"/>
    </location>
</feature>
<evidence type="ECO:0000259" key="13">
    <source>
        <dbReference type="Pfam" id="PF01643"/>
    </source>
</evidence>
<dbReference type="FunFam" id="3.10.129.10:FF:000014">
    <property type="entry name" value="Acyl-[acyl-carrier-protein] hydrolase"/>
    <property type="match status" value="1"/>
</dbReference>
<dbReference type="AlphaFoldDB" id="A0A9Q0TPA9"/>
<evidence type="ECO:0000256" key="6">
    <source>
        <dbReference type="ARBA" id="ARBA00022801"/>
    </source>
</evidence>
<gene>
    <name evidence="15" type="ORF">OIU85_026727</name>
</gene>
<evidence type="ECO:0000313" key="15">
    <source>
        <dbReference type="EMBL" id="KAJ6715250.1"/>
    </source>
</evidence>
<evidence type="ECO:0000256" key="4">
    <source>
        <dbReference type="ARBA" id="ARBA00022528"/>
    </source>
</evidence>
<comment type="subcellular location">
    <subcellularLocation>
        <location evidence="1 11">Plastid</location>
        <location evidence="1 11">Chloroplast</location>
    </subcellularLocation>
</comment>
<keyword evidence="4 11" id="KW-0150">Chloroplast</keyword>
<dbReference type="InterPro" id="IPR049427">
    <property type="entry name" value="Acyl-ACP_TE_C"/>
</dbReference>
<keyword evidence="16" id="KW-1185">Reference proteome</keyword>
<keyword evidence="5 11" id="KW-0934">Plastid</keyword>
<reference evidence="15" key="2">
    <citation type="journal article" date="2023" name="Int. J. Mol. Sci.">
        <title>De Novo Assembly and Annotation of 11 Diverse Shrub Willow (Salix) Genomes Reveals Novel Gene Organization in Sex-Linked Regions.</title>
        <authorList>
            <person name="Hyden B."/>
            <person name="Feng K."/>
            <person name="Yates T.B."/>
            <person name="Jawdy S."/>
            <person name="Cereghino C."/>
            <person name="Smart L.B."/>
            <person name="Muchero W."/>
        </authorList>
    </citation>
    <scope>NUCLEOTIDE SEQUENCE [LARGE SCALE GENOMIC DNA]</scope>
    <source>
        <tissue evidence="15">Shoot tip</tissue>
    </source>
</reference>
<sequence length="397" mass="44616">MFSLILPSTSKTMSNITGTPTRSSVGGRRADYSTAAGGFPVRLHVQSLLRKTPSSLKSPAKIMKHDEMGIVSAPERKLVKQSRVSNTRFSAAESTLAVNGKYQKLTDDLVAGGRLVQDGLVYRQNISVRSFEIGGDRKMSFGALLSHLQDTGLSHFIITGLLVDGFGSTREMSRNNLIWVLSTLNVVVDRYPTWTEVVEVDTWMYASGKNGQGRDWIIRDSKTGETLASATSVYVMMNRETRKLSKIAKEIWDELEPYLMDCECPIINKDGRKILKLDVTAADQRCTGLSPGWKDMDINQHVSNVKYIDWILESVPHSLMERYDLKAMTLEYKKECDMDSVLHSLSKRVSEGNTDSFSASKVVEFDHLLRLENGREILRGRTVWKLRDTNNCVNSYV</sequence>
<reference evidence="15" key="1">
    <citation type="submission" date="2022-11" db="EMBL/GenBank/DDBJ databases">
        <authorList>
            <person name="Hyden B.L."/>
            <person name="Feng K."/>
            <person name="Yates T."/>
            <person name="Jawdy S."/>
            <person name="Smart L.B."/>
            <person name="Muchero W."/>
        </authorList>
    </citation>
    <scope>NUCLEOTIDE SEQUENCE</scope>
    <source>
        <tissue evidence="15">Shoot tip</tissue>
    </source>
</reference>
<dbReference type="InterPro" id="IPR029069">
    <property type="entry name" value="HotDog_dom_sf"/>
</dbReference>
<organism evidence="15 16">
    <name type="scientific">Salix viminalis</name>
    <name type="common">Common osier</name>
    <name type="synonym">Basket willow</name>
    <dbReference type="NCBI Taxonomy" id="40686"/>
    <lineage>
        <taxon>Eukaryota</taxon>
        <taxon>Viridiplantae</taxon>
        <taxon>Streptophyta</taxon>
        <taxon>Embryophyta</taxon>
        <taxon>Tracheophyta</taxon>
        <taxon>Spermatophyta</taxon>
        <taxon>Magnoliopsida</taxon>
        <taxon>eudicotyledons</taxon>
        <taxon>Gunneridae</taxon>
        <taxon>Pentapetalae</taxon>
        <taxon>rosids</taxon>
        <taxon>fabids</taxon>
        <taxon>Malpighiales</taxon>
        <taxon>Salicaceae</taxon>
        <taxon>Saliceae</taxon>
        <taxon>Salix</taxon>
    </lineage>
</organism>
<evidence type="ECO:0000256" key="10">
    <source>
        <dbReference type="ARBA" id="ARBA00023160"/>
    </source>
</evidence>
<dbReference type="EC" id="3.1.2.-" evidence="11"/>